<evidence type="ECO:0000256" key="13">
    <source>
        <dbReference type="SAM" id="MobiDB-lite"/>
    </source>
</evidence>
<protein>
    <submittedName>
        <fullName evidence="16">Cytochrome b561</fullName>
    </submittedName>
</protein>
<comment type="subcellular location">
    <subcellularLocation>
        <location evidence="2">Cell membrane</location>
        <topology evidence="2">Multi-pass membrane protein</topology>
    </subcellularLocation>
</comment>
<evidence type="ECO:0000256" key="8">
    <source>
        <dbReference type="ARBA" id="ARBA00022982"/>
    </source>
</evidence>
<evidence type="ECO:0000256" key="6">
    <source>
        <dbReference type="ARBA" id="ARBA00022692"/>
    </source>
</evidence>
<evidence type="ECO:0000313" key="16">
    <source>
        <dbReference type="EMBL" id="SKB45636.1"/>
    </source>
</evidence>
<accession>A0A1T5BEH7</accession>
<dbReference type="EMBL" id="FUYP01000006">
    <property type="protein sequence ID" value="SKB45636.1"/>
    <property type="molecule type" value="Genomic_DNA"/>
</dbReference>
<sequence>MIEAIRSWAARHAAEGRYSPVGQIFHWVMAALIVFQLGWGWTMGSMDVGGDKLAAYQVHAEIGLLMLILAALRGIWRLIVPGPVNDADRLGWQTLAAYATHILFYICFFGLPLSGWAMWSVLEGGDLAAAGLLPWPSMPFDTVPTAIQWWILDWAEGIHALLIILLAAMIPLHVGAALKHHFWDRHDVLRGMLPELPEDEPLEEPRHDLPPPGSRRPSAGG</sequence>
<dbReference type="PANTHER" id="PTHR30529:SF1">
    <property type="entry name" value="CYTOCHROME B561 HOMOLOG 2"/>
    <property type="match status" value="1"/>
</dbReference>
<dbReference type="GO" id="GO:0020037">
    <property type="term" value="F:heme binding"/>
    <property type="evidence" value="ECO:0007669"/>
    <property type="project" value="TreeGrafter"/>
</dbReference>
<keyword evidence="3" id="KW-0813">Transport</keyword>
<evidence type="ECO:0000256" key="4">
    <source>
        <dbReference type="ARBA" id="ARBA00022475"/>
    </source>
</evidence>
<feature type="transmembrane region" description="Helical" evidence="14">
    <location>
        <begin position="158"/>
        <end position="178"/>
    </location>
</feature>
<dbReference type="RefSeq" id="WP_079637932.1">
    <property type="nucleotide sequence ID" value="NZ_FUYP01000006.1"/>
</dbReference>
<evidence type="ECO:0000256" key="3">
    <source>
        <dbReference type="ARBA" id="ARBA00022448"/>
    </source>
</evidence>
<evidence type="ECO:0000256" key="10">
    <source>
        <dbReference type="ARBA" id="ARBA00023004"/>
    </source>
</evidence>
<evidence type="ECO:0000256" key="2">
    <source>
        <dbReference type="ARBA" id="ARBA00004651"/>
    </source>
</evidence>
<dbReference type="GO" id="GO:0022904">
    <property type="term" value="P:respiratory electron transport chain"/>
    <property type="evidence" value="ECO:0007669"/>
    <property type="project" value="InterPro"/>
</dbReference>
<feature type="transmembrane region" description="Helical" evidence="14">
    <location>
        <begin position="95"/>
        <end position="119"/>
    </location>
</feature>
<feature type="domain" description="Cytochrome b561 bacterial/Ni-hydrogenase" evidence="15">
    <location>
        <begin position="17"/>
        <end position="194"/>
    </location>
</feature>
<dbReference type="SUPFAM" id="SSF81342">
    <property type="entry name" value="Transmembrane di-heme cytochromes"/>
    <property type="match status" value="1"/>
</dbReference>
<evidence type="ECO:0000259" key="15">
    <source>
        <dbReference type="Pfam" id="PF01292"/>
    </source>
</evidence>
<name>A0A1T5BEH7_9SPHN</name>
<evidence type="ECO:0000256" key="9">
    <source>
        <dbReference type="ARBA" id="ARBA00022989"/>
    </source>
</evidence>
<evidence type="ECO:0000256" key="7">
    <source>
        <dbReference type="ARBA" id="ARBA00022723"/>
    </source>
</evidence>
<dbReference type="Proteomes" id="UP000190044">
    <property type="component" value="Unassembled WGS sequence"/>
</dbReference>
<keyword evidence="4" id="KW-1003">Cell membrane</keyword>
<reference evidence="17" key="1">
    <citation type="submission" date="2017-02" db="EMBL/GenBank/DDBJ databases">
        <authorList>
            <person name="Varghese N."/>
            <person name="Submissions S."/>
        </authorList>
    </citation>
    <scope>NUCLEOTIDE SEQUENCE [LARGE SCALE GENOMIC DNA]</scope>
    <source>
        <strain evidence="17">R11H</strain>
    </source>
</reference>
<keyword evidence="11 14" id="KW-0472">Membrane</keyword>
<dbReference type="PANTHER" id="PTHR30529">
    <property type="entry name" value="CYTOCHROME B561"/>
    <property type="match status" value="1"/>
</dbReference>
<keyword evidence="6 14" id="KW-0812">Transmembrane</keyword>
<dbReference type="GO" id="GO:0046872">
    <property type="term" value="F:metal ion binding"/>
    <property type="evidence" value="ECO:0007669"/>
    <property type="project" value="UniProtKB-KW"/>
</dbReference>
<dbReference type="AlphaFoldDB" id="A0A1T5BEH7"/>
<keyword evidence="7" id="KW-0479">Metal-binding</keyword>
<feature type="transmembrane region" description="Helical" evidence="14">
    <location>
        <begin position="21"/>
        <end position="41"/>
    </location>
</feature>
<keyword evidence="8" id="KW-0249">Electron transport</keyword>
<organism evidence="16 17">
    <name type="scientific">Sphingopyxis flava</name>
    <dbReference type="NCBI Taxonomy" id="1507287"/>
    <lineage>
        <taxon>Bacteria</taxon>
        <taxon>Pseudomonadati</taxon>
        <taxon>Pseudomonadota</taxon>
        <taxon>Alphaproteobacteria</taxon>
        <taxon>Sphingomonadales</taxon>
        <taxon>Sphingomonadaceae</taxon>
        <taxon>Sphingopyxis</taxon>
    </lineage>
</organism>
<feature type="region of interest" description="Disordered" evidence="13">
    <location>
        <begin position="197"/>
        <end position="221"/>
    </location>
</feature>
<dbReference type="InterPro" id="IPR011577">
    <property type="entry name" value="Cyt_b561_bac/Ni-Hgenase"/>
</dbReference>
<evidence type="ECO:0000256" key="1">
    <source>
        <dbReference type="ARBA" id="ARBA00001970"/>
    </source>
</evidence>
<comment type="cofactor">
    <cofactor evidence="1">
        <name>heme b</name>
        <dbReference type="ChEBI" id="CHEBI:60344"/>
    </cofactor>
</comment>
<dbReference type="GO" id="GO:0005886">
    <property type="term" value="C:plasma membrane"/>
    <property type="evidence" value="ECO:0007669"/>
    <property type="project" value="UniProtKB-SubCell"/>
</dbReference>
<gene>
    <name evidence="16" type="ORF">SAMN06295937_1006136</name>
</gene>
<comment type="similarity">
    <text evidence="12">Belongs to the cytochrome b561 family.</text>
</comment>
<keyword evidence="9 14" id="KW-1133">Transmembrane helix</keyword>
<evidence type="ECO:0000313" key="17">
    <source>
        <dbReference type="Proteomes" id="UP000190044"/>
    </source>
</evidence>
<dbReference type="InterPro" id="IPR052168">
    <property type="entry name" value="Cytochrome_b561_oxidase"/>
</dbReference>
<keyword evidence="17" id="KW-1185">Reference proteome</keyword>
<evidence type="ECO:0000256" key="12">
    <source>
        <dbReference type="ARBA" id="ARBA00037975"/>
    </source>
</evidence>
<evidence type="ECO:0000256" key="11">
    <source>
        <dbReference type="ARBA" id="ARBA00023136"/>
    </source>
</evidence>
<dbReference type="Pfam" id="PF01292">
    <property type="entry name" value="Ni_hydr_CYTB"/>
    <property type="match status" value="1"/>
</dbReference>
<keyword evidence="10" id="KW-0408">Iron</keyword>
<feature type="transmembrane region" description="Helical" evidence="14">
    <location>
        <begin position="53"/>
        <end position="75"/>
    </location>
</feature>
<keyword evidence="5" id="KW-0349">Heme</keyword>
<proteinExistence type="inferred from homology"/>
<evidence type="ECO:0000256" key="5">
    <source>
        <dbReference type="ARBA" id="ARBA00022617"/>
    </source>
</evidence>
<dbReference type="InterPro" id="IPR016174">
    <property type="entry name" value="Di-haem_cyt_TM"/>
</dbReference>
<evidence type="ECO:0000256" key="14">
    <source>
        <dbReference type="SAM" id="Phobius"/>
    </source>
</evidence>
<dbReference type="GO" id="GO:0009055">
    <property type="term" value="F:electron transfer activity"/>
    <property type="evidence" value="ECO:0007669"/>
    <property type="project" value="InterPro"/>
</dbReference>